<keyword evidence="2" id="KW-1185">Reference proteome</keyword>
<proteinExistence type="predicted"/>
<comment type="caution">
    <text evidence="1">The sequence shown here is derived from an EMBL/GenBank/DDBJ whole genome shotgun (WGS) entry which is preliminary data.</text>
</comment>
<dbReference type="RefSeq" id="WP_390354171.1">
    <property type="nucleotide sequence ID" value="NZ_JBHUIZ010000005.1"/>
</dbReference>
<evidence type="ECO:0000313" key="1">
    <source>
        <dbReference type="EMBL" id="MDY0394769.1"/>
    </source>
</evidence>
<accession>A0ABU5C621</accession>
<organism evidence="1 2">
    <name type="scientific">Tigheibacillus halophilus</name>
    <dbReference type="NCBI Taxonomy" id="361280"/>
    <lineage>
        <taxon>Bacteria</taxon>
        <taxon>Bacillati</taxon>
        <taxon>Bacillota</taxon>
        <taxon>Bacilli</taxon>
        <taxon>Bacillales</taxon>
        <taxon>Bacillaceae</taxon>
        <taxon>Tigheibacillus</taxon>
    </lineage>
</organism>
<reference evidence="1 2" key="1">
    <citation type="submission" date="2023-10" db="EMBL/GenBank/DDBJ databases">
        <title>Virgibacillus halophilus 5B73C genome.</title>
        <authorList>
            <person name="Miliotis G."/>
            <person name="Sengupta P."/>
            <person name="Hameed A."/>
            <person name="Chuvochina M."/>
            <person name="Mcdonagh F."/>
            <person name="Simpson A.C."/>
            <person name="Singh N.K."/>
            <person name="Rekha P.D."/>
            <person name="Raman K."/>
            <person name="Hugenholtz P."/>
            <person name="Venkateswaran K."/>
        </authorList>
    </citation>
    <scope>NUCLEOTIDE SEQUENCE [LARGE SCALE GENOMIC DNA]</scope>
    <source>
        <strain evidence="1 2">5B73C</strain>
    </source>
</reference>
<gene>
    <name evidence="1" type="ORF">RWE15_10280</name>
</gene>
<protein>
    <submittedName>
        <fullName evidence="1">Uncharacterized protein</fullName>
    </submittedName>
</protein>
<sequence length="71" mass="8523">MTKPTTKVTGQTKFELVYHIRKKKAEGWKAGKIRYEEKRAKHFRQRGKFTEYAGDSITQQYVCHMWKEDGR</sequence>
<name>A0ABU5C621_9BACI</name>
<evidence type="ECO:0000313" key="2">
    <source>
        <dbReference type="Proteomes" id="UP001281447"/>
    </source>
</evidence>
<dbReference type="Proteomes" id="UP001281447">
    <property type="component" value="Unassembled WGS sequence"/>
</dbReference>
<dbReference type="EMBL" id="JAWDIP010000003">
    <property type="protein sequence ID" value="MDY0394769.1"/>
    <property type="molecule type" value="Genomic_DNA"/>
</dbReference>